<evidence type="ECO:0000259" key="1">
    <source>
        <dbReference type="PROSITE" id="PS50994"/>
    </source>
</evidence>
<dbReference type="WBParaSite" id="nRc.2.0.1.t40130-RA">
    <property type="protein sequence ID" value="nRc.2.0.1.t40130-RA"/>
    <property type="gene ID" value="nRc.2.0.1.g40130"/>
</dbReference>
<dbReference type="PANTHER" id="PTHR37984">
    <property type="entry name" value="PROTEIN CBG26694"/>
    <property type="match status" value="1"/>
</dbReference>
<dbReference type="Proteomes" id="UP000887565">
    <property type="component" value="Unplaced"/>
</dbReference>
<dbReference type="InterPro" id="IPR036397">
    <property type="entry name" value="RNaseH_sf"/>
</dbReference>
<dbReference type="SUPFAM" id="SSF53098">
    <property type="entry name" value="Ribonuclease H-like"/>
    <property type="match status" value="1"/>
</dbReference>
<evidence type="ECO:0000313" key="2">
    <source>
        <dbReference type="Proteomes" id="UP000887565"/>
    </source>
</evidence>
<organism evidence="2 3">
    <name type="scientific">Romanomermis culicivorax</name>
    <name type="common">Nematode worm</name>
    <dbReference type="NCBI Taxonomy" id="13658"/>
    <lineage>
        <taxon>Eukaryota</taxon>
        <taxon>Metazoa</taxon>
        <taxon>Ecdysozoa</taxon>
        <taxon>Nematoda</taxon>
        <taxon>Enoplea</taxon>
        <taxon>Dorylaimia</taxon>
        <taxon>Mermithida</taxon>
        <taxon>Mermithoidea</taxon>
        <taxon>Mermithidae</taxon>
        <taxon>Romanomermis</taxon>
    </lineage>
</organism>
<dbReference type="PROSITE" id="PS50994">
    <property type="entry name" value="INTEGRASE"/>
    <property type="match status" value="1"/>
</dbReference>
<dbReference type="AlphaFoldDB" id="A0A915KPY2"/>
<keyword evidence="2" id="KW-1185">Reference proteome</keyword>
<protein>
    <submittedName>
        <fullName evidence="3">Integrase catalytic domain-containing protein</fullName>
    </submittedName>
</protein>
<evidence type="ECO:0000313" key="3">
    <source>
        <dbReference type="WBParaSite" id="nRc.2.0.1.t40130-RA"/>
    </source>
</evidence>
<sequence>MTAYHPQCNGMVEPFNQTFIAQLKKYTAEDPDNWERYLSYAVFAYNATPHTTTRHSPFSLLRGYELHITFDYDRPRILTLPLNYDAYHHILTQGQLKMREQIKANLDAAATVSKEYFDCKAEHATSLSTILSF</sequence>
<dbReference type="InterPro" id="IPR050951">
    <property type="entry name" value="Retrovirus_Pol_polyprotein"/>
</dbReference>
<feature type="domain" description="Integrase catalytic" evidence="1">
    <location>
        <begin position="1"/>
        <end position="65"/>
    </location>
</feature>
<dbReference type="InterPro" id="IPR001584">
    <property type="entry name" value="Integrase_cat-core"/>
</dbReference>
<dbReference type="Gene3D" id="3.30.420.10">
    <property type="entry name" value="Ribonuclease H-like superfamily/Ribonuclease H"/>
    <property type="match status" value="1"/>
</dbReference>
<dbReference type="InterPro" id="IPR012337">
    <property type="entry name" value="RNaseH-like_sf"/>
</dbReference>
<dbReference type="PANTHER" id="PTHR37984:SF5">
    <property type="entry name" value="PROTEIN NYNRIN-LIKE"/>
    <property type="match status" value="1"/>
</dbReference>
<proteinExistence type="predicted"/>
<dbReference type="GO" id="GO:0015074">
    <property type="term" value="P:DNA integration"/>
    <property type="evidence" value="ECO:0007669"/>
    <property type="project" value="InterPro"/>
</dbReference>
<reference evidence="3" key="1">
    <citation type="submission" date="2022-11" db="UniProtKB">
        <authorList>
            <consortium name="WormBaseParasite"/>
        </authorList>
    </citation>
    <scope>IDENTIFICATION</scope>
</reference>
<dbReference type="GO" id="GO:0003676">
    <property type="term" value="F:nucleic acid binding"/>
    <property type="evidence" value="ECO:0007669"/>
    <property type="project" value="InterPro"/>
</dbReference>
<name>A0A915KPY2_ROMCU</name>
<accession>A0A915KPY2</accession>